<dbReference type="Gramene" id="ONIVA09G05430.4">
    <property type="protein sequence ID" value="ONIVA09G05430.4"/>
    <property type="gene ID" value="ONIVA09G05430"/>
</dbReference>
<sequence>MFDELPDPDNVSPLRVVDQTAPAFPGMCTPTPCSSGFCYSTFVGSALQLWCACPGGAGSDRRSVPPFGSICLSSLA</sequence>
<name>A0A0E0IHW0_ORYNI</name>
<dbReference type="Proteomes" id="UP000006591">
    <property type="component" value="Chromosome 9"/>
</dbReference>
<reference evidence="1" key="2">
    <citation type="submission" date="2018-04" db="EMBL/GenBank/DDBJ databases">
        <title>OnivRS2 (Oryza nivara Reference Sequence Version 2).</title>
        <authorList>
            <person name="Zhang J."/>
            <person name="Kudrna D."/>
            <person name="Lee S."/>
            <person name="Talag J."/>
            <person name="Rajasekar S."/>
            <person name="Welchert J."/>
            <person name="Hsing Y.-I."/>
            <person name="Wing R.A."/>
        </authorList>
    </citation>
    <scope>NUCLEOTIDE SEQUENCE [LARGE SCALE GENOMIC DNA]</scope>
    <source>
        <strain evidence="1">SL10</strain>
    </source>
</reference>
<evidence type="ECO:0000313" key="1">
    <source>
        <dbReference type="EnsemblPlants" id="ONIVA09G05430.4"/>
    </source>
</evidence>
<accession>A0A0E0IHW0</accession>
<proteinExistence type="predicted"/>
<keyword evidence="2" id="KW-1185">Reference proteome</keyword>
<evidence type="ECO:0000313" key="2">
    <source>
        <dbReference type="Proteomes" id="UP000006591"/>
    </source>
</evidence>
<organism evidence="1">
    <name type="scientific">Oryza nivara</name>
    <name type="common">Indian wild rice</name>
    <name type="synonym">Oryza sativa f. spontanea</name>
    <dbReference type="NCBI Taxonomy" id="4536"/>
    <lineage>
        <taxon>Eukaryota</taxon>
        <taxon>Viridiplantae</taxon>
        <taxon>Streptophyta</taxon>
        <taxon>Embryophyta</taxon>
        <taxon>Tracheophyta</taxon>
        <taxon>Spermatophyta</taxon>
        <taxon>Magnoliopsida</taxon>
        <taxon>Liliopsida</taxon>
        <taxon>Poales</taxon>
        <taxon>Poaceae</taxon>
        <taxon>BOP clade</taxon>
        <taxon>Oryzoideae</taxon>
        <taxon>Oryzeae</taxon>
        <taxon>Oryzinae</taxon>
        <taxon>Oryza</taxon>
    </lineage>
</organism>
<dbReference type="HOGENOM" id="CLU_2658751_0_0_1"/>
<dbReference type="AlphaFoldDB" id="A0A0E0IHW0"/>
<protein>
    <submittedName>
        <fullName evidence="1">Uncharacterized protein</fullName>
    </submittedName>
</protein>
<dbReference type="EnsemblPlants" id="ONIVA09G05430.4">
    <property type="protein sequence ID" value="ONIVA09G05430.4"/>
    <property type="gene ID" value="ONIVA09G05430"/>
</dbReference>
<reference evidence="1" key="1">
    <citation type="submission" date="2015-04" db="UniProtKB">
        <authorList>
            <consortium name="EnsemblPlants"/>
        </authorList>
    </citation>
    <scope>IDENTIFICATION</scope>
    <source>
        <strain evidence="1">SL10</strain>
    </source>
</reference>